<accession>A0A7S2HEX4</accession>
<organism evidence="5">
    <name type="scientific">Zooxanthella nutricula</name>
    <dbReference type="NCBI Taxonomy" id="1333877"/>
    <lineage>
        <taxon>Eukaryota</taxon>
        <taxon>Sar</taxon>
        <taxon>Alveolata</taxon>
        <taxon>Dinophyceae</taxon>
        <taxon>Peridiniales</taxon>
        <taxon>Peridiniales incertae sedis</taxon>
        <taxon>Zooxanthella</taxon>
    </lineage>
</organism>
<dbReference type="SUPFAM" id="SSF51045">
    <property type="entry name" value="WW domain"/>
    <property type="match status" value="2"/>
</dbReference>
<feature type="domain" description="SAP" evidence="3">
    <location>
        <begin position="541"/>
        <end position="575"/>
    </location>
</feature>
<evidence type="ECO:0000256" key="1">
    <source>
        <dbReference type="SAM" id="MobiDB-lite"/>
    </source>
</evidence>
<dbReference type="SUPFAM" id="SSF68906">
    <property type="entry name" value="SAP domain"/>
    <property type="match status" value="1"/>
</dbReference>
<feature type="domain" description="FF" evidence="4">
    <location>
        <begin position="351"/>
        <end position="413"/>
    </location>
</feature>
<dbReference type="Gene3D" id="2.20.70.10">
    <property type="match status" value="2"/>
</dbReference>
<dbReference type="Gene3D" id="1.10.720.30">
    <property type="entry name" value="SAP domain"/>
    <property type="match status" value="1"/>
</dbReference>
<dbReference type="SMART" id="SM00513">
    <property type="entry name" value="SAP"/>
    <property type="match status" value="1"/>
</dbReference>
<dbReference type="EMBL" id="HBGW01002904">
    <property type="protein sequence ID" value="CAD9488589.1"/>
    <property type="molecule type" value="Transcribed_RNA"/>
</dbReference>
<dbReference type="CDD" id="cd00201">
    <property type="entry name" value="WW"/>
    <property type="match status" value="2"/>
</dbReference>
<dbReference type="Pfam" id="PF02037">
    <property type="entry name" value="SAP"/>
    <property type="match status" value="1"/>
</dbReference>
<dbReference type="PROSITE" id="PS50800">
    <property type="entry name" value="SAP"/>
    <property type="match status" value="1"/>
</dbReference>
<dbReference type="SMART" id="SM00441">
    <property type="entry name" value="FF"/>
    <property type="match status" value="2"/>
</dbReference>
<feature type="domain" description="WW" evidence="2">
    <location>
        <begin position="82"/>
        <end position="115"/>
    </location>
</feature>
<dbReference type="PANTHER" id="PTHR11864">
    <property type="entry name" value="PRE-MRNA-PROCESSING PROTEIN PRP40"/>
    <property type="match status" value="1"/>
</dbReference>
<protein>
    <submittedName>
        <fullName evidence="5">Uncharacterized protein</fullName>
    </submittedName>
</protein>
<gene>
    <name evidence="5" type="ORF">BRAN1462_LOCUS1899</name>
</gene>
<dbReference type="InterPro" id="IPR036020">
    <property type="entry name" value="WW_dom_sf"/>
</dbReference>
<feature type="region of interest" description="Disordered" evidence="1">
    <location>
        <begin position="430"/>
        <end position="458"/>
    </location>
</feature>
<dbReference type="InterPro" id="IPR039726">
    <property type="entry name" value="Prp40-like"/>
</dbReference>
<sequence>MAAVSAAPAAQQPSAAAAAGAAAAALLQKQLAADGAVISAEKSLESGWSEHQTGDGRKFYYHEQTQTCSWEKPEVLMTPEERANDTPWSEYKIWDGRSFYFNKETKVSCWSTPPELRKLKGESSGVDDRPIPQTNAEKRRDFWDLLKEKGVDDAWTWQGVSEATRDEPQAQCLSEPMRKQCFAELIGLIKRQKQIDARKKERAAASAFERLIEERFCKPEDLTTTYEEAEKLLAGEEAWGLIKSDIRRDEVFQTVMERLEEKHKKSRLEGRAGCVVRLQRLMASDLELKRTRLRWKDAMTIMARKDELQEEHPPLDALRVWSSLRELKQAAEFEAEAKSSATGAEAARAYREERRRRDAFITYVKELAVQSKVAAESSWEDFVAVAEGDPRFVGLQESTGSTAMELFSEFQEDLRVNGPELVLGVVPGSQPVAPAAEAPRKRQRIGFSPAEETPQPAGLPEDDTTNALDAMIAGGLGPKADAQPEPVEEEEEDPLMEVVARAAAERKALAEKAAAAAAAAEQPPAAAAPQAAAQRLTAKDLLAKKVDELRAMCREQGLPVSGRKQELVDRLAAPS</sequence>
<evidence type="ECO:0000259" key="4">
    <source>
        <dbReference type="PROSITE" id="PS51676"/>
    </source>
</evidence>
<dbReference type="PROSITE" id="PS51676">
    <property type="entry name" value="FF"/>
    <property type="match status" value="1"/>
</dbReference>
<feature type="domain" description="WW" evidence="2">
    <location>
        <begin position="42"/>
        <end position="75"/>
    </location>
</feature>
<dbReference type="AlphaFoldDB" id="A0A7S2HEX4"/>
<dbReference type="GO" id="GO:0071004">
    <property type="term" value="C:U2-type prespliceosome"/>
    <property type="evidence" value="ECO:0007669"/>
    <property type="project" value="TreeGrafter"/>
</dbReference>
<dbReference type="InterPro" id="IPR036517">
    <property type="entry name" value="FF_domain_sf"/>
</dbReference>
<dbReference type="InterPro" id="IPR036361">
    <property type="entry name" value="SAP_dom_sf"/>
</dbReference>
<evidence type="ECO:0000259" key="3">
    <source>
        <dbReference type="PROSITE" id="PS50800"/>
    </source>
</evidence>
<evidence type="ECO:0000313" key="5">
    <source>
        <dbReference type="EMBL" id="CAD9488589.1"/>
    </source>
</evidence>
<name>A0A7S2HEX4_9DINO</name>
<dbReference type="GO" id="GO:0003723">
    <property type="term" value="F:RNA binding"/>
    <property type="evidence" value="ECO:0007669"/>
    <property type="project" value="TreeGrafter"/>
</dbReference>
<dbReference type="InterPro" id="IPR002713">
    <property type="entry name" value="FF_domain"/>
</dbReference>
<dbReference type="SUPFAM" id="SSF81698">
    <property type="entry name" value="FF domain"/>
    <property type="match status" value="3"/>
</dbReference>
<dbReference type="SMART" id="SM00456">
    <property type="entry name" value="WW"/>
    <property type="match status" value="2"/>
</dbReference>
<dbReference type="Pfam" id="PF00397">
    <property type="entry name" value="WW"/>
    <property type="match status" value="1"/>
</dbReference>
<dbReference type="Gene3D" id="1.10.10.440">
    <property type="entry name" value="FF domain"/>
    <property type="match status" value="3"/>
</dbReference>
<dbReference type="PROSITE" id="PS50020">
    <property type="entry name" value="WW_DOMAIN_2"/>
    <property type="match status" value="2"/>
</dbReference>
<dbReference type="GO" id="GO:0005685">
    <property type="term" value="C:U1 snRNP"/>
    <property type="evidence" value="ECO:0007669"/>
    <property type="project" value="TreeGrafter"/>
</dbReference>
<dbReference type="PANTHER" id="PTHR11864:SF0">
    <property type="entry name" value="PRP40 PRE-MRNA PROCESSING FACTOR 40 HOMOLOG A (YEAST)"/>
    <property type="match status" value="1"/>
</dbReference>
<dbReference type="PROSITE" id="PS01159">
    <property type="entry name" value="WW_DOMAIN_1"/>
    <property type="match status" value="1"/>
</dbReference>
<proteinExistence type="predicted"/>
<dbReference type="GO" id="GO:0045292">
    <property type="term" value="P:mRNA cis splicing, via spliceosome"/>
    <property type="evidence" value="ECO:0007669"/>
    <property type="project" value="InterPro"/>
</dbReference>
<reference evidence="5" key="1">
    <citation type="submission" date="2021-01" db="EMBL/GenBank/DDBJ databases">
        <authorList>
            <person name="Corre E."/>
            <person name="Pelletier E."/>
            <person name="Niang G."/>
            <person name="Scheremetjew M."/>
            <person name="Finn R."/>
            <person name="Kale V."/>
            <person name="Holt S."/>
            <person name="Cochrane G."/>
            <person name="Meng A."/>
            <person name="Brown T."/>
            <person name="Cohen L."/>
        </authorList>
    </citation>
    <scope>NUCLEOTIDE SEQUENCE</scope>
    <source>
        <strain evidence="5">RCC3387</strain>
    </source>
</reference>
<dbReference type="InterPro" id="IPR001202">
    <property type="entry name" value="WW_dom"/>
</dbReference>
<dbReference type="InterPro" id="IPR003034">
    <property type="entry name" value="SAP_dom"/>
</dbReference>
<evidence type="ECO:0000259" key="2">
    <source>
        <dbReference type="PROSITE" id="PS50020"/>
    </source>
</evidence>